<dbReference type="PANTHER" id="PTHR35795">
    <property type="entry name" value="SLR1885 PROTEIN"/>
    <property type="match status" value="1"/>
</dbReference>
<reference evidence="8 9" key="1">
    <citation type="submission" date="2019-09" db="EMBL/GenBank/DDBJ databases">
        <authorList>
            <person name="Valk L.C."/>
        </authorList>
    </citation>
    <scope>NUCLEOTIDE SEQUENCE [LARGE SCALE GENOMIC DNA]</scope>
    <source>
        <strain evidence="8">GalUA</strain>
    </source>
</reference>
<evidence type="ECO:0000256" key="4">
    <source>
        <dbReference type="ARBA" id="ARBA00022801"/>
    </source>
</evidence>
<accession>A0A7V7QLY7</accession>
<keyword evidence="5" id="KW-0408">Iron</keyword>
<evidence type="ECO:0000256" key="2">
    <source>
        <dbReference type="ARBA" id="ARBA00022723"/>
    </source>
</evidence>
<evidence type="ECO:0000313" key="9">
    <source>
        <dbReference type="Proteomes" id="UP000461768"/>
    </source>
</evidence>
<evidence type="ECO:0000256" key="5">
    <source>
        <dbReference type="ARBA" id="ARBA00023004"/>
    </source>
</evidence>
<organism evidence="8 9">
    <name type="scientific">Candidatus Galacturonatibacter soehngenii</name>
    <dbReference type="NCBI Taxonomy" id="2307010"/>
    <lineage>
        <taxon>Bacteria</taxon>
        <taxon>Bacillati</taxon>
        <taxon>Bacillota</taxon>
        <taxon>Clostridia</taxon>
        <taxon>Lachnospirales</taxon>
        <taxon>Lachnospiraceae</taxon>
        <taxon>Candidatus Galacturonatibacter</taxon>
    </lineage>
</organism>
<gene>
    <name evidence="8" type="ORF">F7O84_04035</name>
</gene>
<reference evidence="8 9" key="2">
    <citation type="submission" date="2020-02" db="EMBL/GenBank/DDBJ databases">
        <title>Candidatus Galacturonibacter soehngenii shows hetero-acetogenic catabolism of galacturonic acid but lacks a canonical carbon monoxide dehydrogenase/acetyl-CoA synthase complex.</title>
        <authorList>
            <person name="Diender M."/>
            <person name="Stouten G.R."/>
            <person name="Petersen J.F."/>
            <person name="Nielsen P.H."/>
            <person name="Dueholm M.S."/>
            <person name="Pronk J.T."/>
            <person name="Van Loosdrecht M.C.M."/>
        </authorList>
    </citation>
    <scope>NUCLEOTIDE SEQUENCE [LARGE SCALE GENOMIC DNA]</scope>
    <source>
        <strain evidence="8">GalUA</strain>
    </source>
</reference>
<evidence type="ECO:0000313" key="8">
    <source>
        <dbReference type="EMBL" id="KAB1439571.1"/>
    </source>
</evidence>
<dbReference type="RefSeq" id="WP_151142201.1">
    <property type="nucleotide sequence ID" value="NZ_WAGX01000004.1"/>
</dbReference>
<protein>
    <recommendedName>
        <fullName evidence="1">bis(5'-nucleosyl)-tetraphosphatase (symmetrical)</fullName>
        <ecNumber evidence="1">3.6.1.41</ecNumber>
    </recommendedName>
</protein>
<dbReference type="CDD" id="cd00077">
    <property type="entry name" value="HDc"/>
    <property type="match status" value="1"/>
</dbReference>
<dbReference type="GO" id="GO:0000166">
    <property type="term" value="F:nucleotide binding"/>
    <property type="evidence" value="ECO:0007669"/>
    <property type="project" value="UniProtKB-KW"/>
</dbReference>
<dbReference type="PANTHER" id="PTHR35795:SF1">
    <property type="entry name" value="BIS(5'-NUCLEOSYL)-TETRAPHOSPHATASE, SYMMETRICAL"/>
    <property type="match status" value="1"/>
</dbReference>
<dbReference type="Proteomes" id="UP000461768">
    <property type="component" value="Unassembled WGS sequence"/>
</dbReference>
<dbReference type="InterPro" id="IPR005249">
    <property type="entry name" value="YqeK"/>
</dbReference>
<feature type="domain" description="HD" evidence="7">
    <location>
        <begin position="21"/>
        <end position="136"/>
    </location>
</feature>
<evidence type="ECO:0000256" key="1">
    <source>
        <dbReference type="ARBA" id="ARBA00012506"/>
    </source>
</evidence>
<dbReference type="InterPro" id="IPR006675">
    <property type="entry name" value="HDIG_dom"/>
</dbReference>
<dbReference type="Gene3D" id="1.10.3210.10">
    <property type="entry name" value="Hypothetical protein af1432"/>
    <property type="match status" value="1"/>
</dbReference>
<comment type="catalytic activity">
    <reaction evidence="6">
        <text>P(1),P(4)-bis(5'-adenosyl) tetraphosphate + H2O = 2 ADP + 2 H(+)</text>
        <dbReference type="Rhea" id="RHEA:24252"/>
        <dbReference type="ChEBI" id="CHEBI:15377"/>
        <dbReference type="ChEBI" id="CHEBI:15378"/>
        <dbReference type="ChEBI" id="CHEBI:58141"/>
        <dbReference type="ChEBI" id="CHEBI:456216"/>
        <dbReference type="EC" id="3.6.1.41"/>
    </reaction>
</comment>
<evidence type="ECO:0000256" key="3">
    <source>
        <dbReference type="ARBA" id="ARBA00022741"/>
    </source>
</evidence>
<name>A0A7V7QLY7_9FIRM</name>
<proteinExistence type="predicted"/>
<dbReference type="NCBIfam" id="TIGR00488">
    <property type="entry name" value="bis(5'-nucleosyl)-tetraphosphatase (symmetrical) YqeK"/>
    <property type="match status" value="1"/>
</dbReference>
<dbReference type="InterPro" id="IPR051094">
    <property type="entry name" value="Diverse_Catalytic_Enzymes"/>
</dbReference>
<evidence type="ECO:0000259" key="7">
    <source>
        <dbReference type="PROSITE" id="PS51831"/>
    </source>
</evidence>
<dbReference type="OrthoDB" id="5295945at2"/>
<dbReference type="AlphaFoldDB" id="A0A7V7QLY7"/>
<dbReference type="Pfam" id="PF01966">
    <property type="entry name" value="HD"/>
    <property type="match status" value="1"/>
</dbReference>
<dbReference type="GO" id="GO:0008803">
    <property type="term" value="F:bis(5'-nucleosyl)-tetraphosphatase (symmetrical) activity"/>
    <property type="evidence" value="ECO:0007669"/>
    <property type="project" value="UniProtKB-EC"/>
</dbReference>
<keyword evidence="3" id="KW-0547">Nucleotide-binding</keyword>
<comment type="caution">
    <text evidence="8">The sequence shown here is derived from an EMBL/GenBank/DDBJ whole genome shotgun (WGS) entry which is preliminary data.</text>
</comment>
<dbReference type="EC" id="3.6.1.41" evidence="1"/>
<dbReference type="GO" id="GO:0046872">
    <property type="term" value="F:metal ion binding"/>
    <property type="evidence" value="ECO:0007669"/>
    <property type="project" value="UniProtKB-KW"/>
</dbReference>
<dbReference type="EMBL" id="WAGX01000004">
    <property type="protein sequence ID" value="KAB1439571.1"/>
    <property type="molecule type" value="Genomic_DNA"/>
</dbReference>
<keyword evidence="4" id="KW-0378">Hydrolase</keyword>
<keyword evidence="2" id="KW-0479">Metal-binding</keyword>
<dbReference type="InterPro" id="IPR006674">
    <property type="entry name" value="HD_domain"/>
</dbReference>
<dbReference type="NCBIfam" id="TIGR00277">
    <property type="entry name" value="HDIG"/>
    <property type="match status" value="1"/>
</dbReference>
<dbReference type="InterPro" id="IPR003607">
    <property type="entry name" value="HD/PDEase_dom"/>
</dbReference>
<dbReference type="SMART" id="SM00471">
    <property type="entry name" value="HDc"/>
    <property type="match status" value="1"/>
</dbReference>
<dbReference type="SUPFAM" id="SSF109604">
    <property type="entry name" value="HD-domain/PDEase-like"/>
    <property type="match status" value="1"/>
</dbReference>
<keyword evidence="9" id="KW-1185">Reference proteome</keyword>
<sequence length="201" mass="23661">MKEINLEKYRKKLKTKLDKERYEHTIGVMYTAGALAMRYGYDIKSAMLAGLMHDCAKCIPNDKKIALCEKHNINITEWERENPFLLHTKLGAFLAMHKYQIRDKEIISAILNHTTGKPDMDLLDKIIFVADYIEPRRDKAPFLEERRKMAFVDIDMATFEILNDTLEYLKSRPGSIDPMTEKTYEYYKELIDSRKDLNQDE</sequence>
<evidence type="ECO:0000256" key="6">
    <source>
        <dbReference type="ARBA" id="ARBA00049417"/>
    </source>
</evidence>
<dbReference type="PROSITE" id="PS51831">
    <property type="entry name" value="HD"/>
    <property type="match status" value="1"/>
</dbReference>